<name>A0A542ELB3_9ACTN</name>
<comment type="caution">
    <text evidence="2">The sequence shown here is derived from an EMBL/GenBank/DDBJ whole genome shotgun (WGS) entry which is preliminary data.</text>
</comment>
<evidence type="ECO:0000313" key="3">
    <source>
        <dbReference type="Proteomes" id="UP000316298"/>
    </source>
</evidence>
<keyword evidence="1" id="KW-0472">Membrane</keyword>
<reference evidence="2 3" key="1">
    <citation type="submission" date="2019-06" db="EMBL/GenBank/DDBJ databases">
        <title>Sequencing the genomes of 1000 actinobacteria strains.</title>
        <authorList>
            <person name="Klenk H.-P."/>
        </authorList>
    </citation>
    <scope>NUCLEOTIDE SEQUENCE [LARGE SCALE GENOMIC DNA]</scope>
    <source>
        <strain evidence="2 3">DSM 17305</strain>
    </source>
</reference>
<protein>
    <submittedName>
        <fullName evidence="2">Uncharacterized protein DUF1360</fullName>
    </submittedName>
</protein>
<dbReference type="EMBL" id="VFMM01000001">
    <property type="protein sequence ID" value="TQJ16119.1"/>
    <property type="molecule type" value="Genomic_DNA"/>
</dbReference>
<feature type="transmembrane region" description="Helical" evidence="1">
    <location>
        <begin position="143"/>
        <end position="164"/>
    </location>
</feature>
<feature type="transmembrane region" description="Helical" evidence="1">
    <location>
        <begin position="115"/>
        <end position="137"/>
    </location>
</feature>
<evidence type="ECO:0000256" key="1">
    <source>
        <dbReference type="SAM" id="Phobius"/>
    </source>
</evidence>
<dbReference type="Proteomes" id="UP000316298">
    <property type="component" value="Unassembled WGS sequence"/>
</dbReference>
<dbReference type="Pfam" id="PF07098">
    <property type="entry name" value="DUF1360"/>
    <property type="match status" value="1"/>
</dbReference>
<organism evidence="2 3">
    <name type="scientific">Kribbella jejuensis</name>
    <dbReference type="NCBI Taxonomy" id="236068"/>
    <lineage>
        <taxon>Bacteria</taxon>
        <taxon>Bacillati</taxon>
        <taxon>Actinomycetota</taxon>
        <taxon>Actinomycetes</taxon>
        <taxon>Propionibacteriales</taxon>
        <taxon>Kribbellaceae</taxon>
        <taxon>Kribbella</taxon>
    </lineage>
</organism>
<accession>A0A542ELB3</accession>
<keyword evidence="3" id="KW-1185">Reference proteome</keyword>
<dbReference type="InterPro" id="IPR010773">
    <property type="entry name" value="Mycophage_PG1_Gp7"/>
</dbReference>
<sequence length="172" mass="18455">MTKVSESVRSEAGEYRQGADRPLGGYAVVMTVFGGLVGVAGVVAALRGTDGRRISPYDLLLMTAGTHKLSRLVSKDAITSPLRMPFTRYREPGAPGEVMEDVRTDGQLRHAIGELVSCPFCLSVWVATGFSLGFLFAPRFTRIAASALTAVAGADYLQLIYAWLQQAAEQKG</sequence>
<proteinExistence type="predicted"/>
<evidence type="ECO:0000313" key="2">
    <source>
        <dbReference type="EMBL" id="TQJ16119.1"/>
    </source>
</evidence>
<feature type="transmembrane region" description="Helical" evidence="1">
    <location>
        <begin position="23"/>
        <end position="46"/>
    </location>
</feature>
<dbReference type="OrthoDB" id="4722315at2"/>
<dbReference type="AlphaFoldDB" id="A0A542ELB3"/>
<gene>
    <name evidence="2" type="ORF">FB475_0208</name>
</gene>
<dbReference type="RefSeq" id="WP_141851617.1">
    <property type="nucleotide sequence ID" value="NZ_BAAAKA010000008.1"/>
</dbReference>
<keyword evidence="1" id="KW-0812">Transmembrane</keyword>
<keyword evidence="1" id="KW-1133">Transmembrane helix</keyword>